<feature type="region of interest" description="Disordered" evidence="1">
    <location>
        <begin position="304"/>
        <end position="371"/>
    </location>
</feature>
<evidence type="ECO:0000256" key="1">
    <source>
        <dbReference type="SAM" id="MobiDB-lite"/>
    </source>
</evidence>
<dbReference type="Proteomes" id="UP000027178">
    <property type="component" value="Unassembled WGS sequence"/>
</dbReference>
<organism evidence="2 3">
    <name type="scientific">Kitasatospora cheerisanensis KCTC 2395</name>
    <dbReference type="NCBI Taxonomy" id="1348663"/>
    <lineage>
        <taxon>Bacteria</taxon>
        <taxon>Bacillati</taxon>
        <taxon>Actinomycetota</taxon>
        <taxon>Actinomycetes</taxon>
        <taxon>Kitasatosporales</taxon>
        <taxon>Streptomycetaceae</taxon>
        <taxon>Kitasatospora</taxon>
    </lineage>
</organism>
<protein>
    <submittedName>
        <fullName evidence="2">Uncharacterized protein</fullName>
    </submittedName>
</protein>
<gene>
    <name evidence="2" type="ORF">KCH_36790</name>
</gene>
<dbReference type="AlphaFoldDB" id="A0A066YTM7"/>
<dbReference type="EMBL" id="JNBY01000092">
    <property type="protein sequence ID" value="KDN84587.1"/>
    <property type="molecule type" value="Genomic_DNA"/>
</dbReference>
<comment type="caution">
    <text evidence="2">The sequence shown here is derived from an EMBL/GenBank/DDBJ whole genome shotgun (WGS) entry which is preliminary data.</text>
</comment>
<keyword evidence="3" id="KW-1185">Reference proteome</keyword>
<dbReference type="HOGENOM" id="CLU_690345_0_0_11"/>
<evidence type="ECO:0000313" key="2">
    <source>
        <dbReference type="EMBL" id="KDN84587.1"/>
    </source>
</evidence>
<proteinExistence type="predicted"/>
<name>A0A066YTM7_9ACTN</name>
<reference evidence="2 3" key="1">
    <citation type="submission" date="2014-05" db="EMBL/GenBank/DDBJ databases">
        <title>Draft Genome Sequence of Kitasatospora cheerisanensis KCTC 2395.</title>
        <authorList>
            <person name="Nam D.H."/>
        </authorList>
    </citation>
    <scope>NUCLEOTIDE SEQUENCE [LARGE SCALE GENOMIC DNA]</scope>
    <source>
        <strain evidence="2 3">KCTC 2395</strain>
    </source>
</reference>
<accession>A0A066YTM7</accession>
<sequence length="399" mass="41874">MQVGVERVVGELRGYVDGELCGVDSQQTQVEQAVQIPAEEQSAVVVVFAVGCVAVQVGGVQGGARSGAGKGAVVAMGSEQVLAKCALAEPGPDGNSTMPALDRSVAVEALLVRRRPVAFVLEGLLGGVDDTHGALASCLDSRPEPVPLERAQAVLGLGAVAQCAELLAGQQTGHVGPRGIVPGPVGRYRSAVGDRDVELGLAVEAQILRLLGFAGLEAGLPTVRAGVDVLLSLLPGDLLDHRHPQQGLLVPERDHIADLHVRMVWDGAVPAVVLRRLVVVPIVATVRAVVPYCQNQPCTHCPVPHPQSNRSARIRHGPSPPGAQPSRSTRQLSRPPSLMLQQGWRPPSPGGAAASDRQPPRTKIGWRDWRGNRAQFEPPICLWEAAEVADPSEGMGEAD</sequence>
<evidence type="ECO:0000313" key="3">
    <source>
        <dbReference type="Proteomes" id="UP000027178"/>
    </source>
</evidence>
<feature type="compositionally biased region" description="Polar residues" evidence="1">
    <location>
        <begin position="325"/>
        <end position="334"/>
    </location>
</feature>